<comment type="similarity">
    <text evidence="2">Belongs to the DsbD family.</text>
</comment>
<dbReference type="EMBL" id="JBHRVD010000001">
    <property type="protein sequence ID" value="MFC3325035.1"/>
    <property type="molecule type" value="Genomic_DNA"/>
</dbReference>
<sequence length="246" mass="25779">MPEISNIGVLSAFTAGVLSFLSPCVLPLVPGYVSYIAGRTPMAAPVDGRTTLRLPAIGLSLCFVLGFSTVFIVLGASASALGRMLIGYRYELNLVGGAIVILFGLFLTGLVRPSWMMREARFHADIPGGKAASAYVLGLAFAFGWTPCIGPILGAILTVGAASATVAEGVALLAIYSLGLGLPFLLAALFTDSLTQRLKAMRQAGRLLQPAAGAIMVIMGLAMITGQMSTFSFWLLEQFPIFTRIG</sequence>
<keyword evidence="10" id="KW-1185">Reference proteome</keyword>
<comment type="subcellular location">
    <subcellularLocation>
        <location evidence="1">Membrane</location>
        <topology evidence="1">Multi-pass membrane protein</topology>
    </subcellularLocation>
</comment>
<accession>A0ABV7MSW9</accession>
<evidence type="ECO:0000256" key="6">
    <source>
        <dbReference type="ARBA" id="ARBA00023136"/>
    </source>
</evidence>
<protein>
    <submittedName>
        <fullName evidence="9">Cytochrome c biogenesis CcdA family protein</fullName>
    </submittedName>
</protein>
<dbReference type="Proteomes" id="UP001595648">
    <property type="component" value="Unassembled WGS sequence"/>
</dbReference>
<proteinExistence type="inferred from homology"/>
<organism evidence="9 10">
    <name type="scientific">Mesorhizobium cantuariense</name>
    <dbReference type="NCBI Taxonomy" id="1300275"/>
    <lineage>
        <taxon>Bacteria</taxon>
        <taxon>Pseudomonadati</taxon>
        <taxon>Pseudomonadota</taxon>
        <taxon>Alphaproteobacteria</taxon>
        <taxon>Hyphomicrobiales</taxon>
        <taxon>Phyllobacteriaceae</taxon>
        <taxon>Mesorhizobium</taxon>
    </lineage>
</organism>
<dbReference type="InterPro" id="IPR051790">
    <property type="entry name" value="Cytochrome_c-biogenesis_DsbD"/>
</dbReference>
<feature type="domain" description="Cytochrome C biogenesis protein transmembrane" evidence="8">
    <location>
        <begin position="9"/>
        <end position="204"/>
    </location>
</feature>
<evidence type="ECO:0000313" key="10">
    <source>
        <dbReference type="Proteomes" id="UP001595648"/>
    </source>
</evidence>
<gene>
    <name evidence="9" type="ORF">ACFOJ9_25175</name>
</gene>
<evidence type="ECO:0000256" key="2">
    <source>
        <dbReference type="ARBA" id="ARBA00006143"/>
    </source>
</evidence>
<feature type="transmembrane region" description="Helical" evidence="7">
    <location>
        <begin position="132"/>
        <end position="157"/>
    </location>
</feature>
<feature type="transmembrane region" description="Helical" evidence="7">
    <location>
        <begin position="169"/>
        <end position="190"/>
    </location>
</feature>
<comment type="caution">
    <text evidence="9">The sequence shown here is derived from an EMBL/GenBank/DDBJ whole genome shotgun (WGS) entry which is preliminary data.</text>
</comment>
<keyword evidence="6 7" id="KW-0472">Membrane</keyword>
<feature type="transmembrane region" description="Helical" evidence="7">
    <location>
        <begin position="56"/>
        <end position="80"/>
    </location>
</feature>
<evidence type="ECO:0000256" key="3">
    <source>
        <dbReference type="ARBA" id="ARBA00022692"/>
    </source>
</evidence>
<evidence type="ECO:0000259" key="8">
    <source>
        <dbReference type="Pfam" id="PF02683"/>
    </source>
</evidence>
<evidence type="ECO:0000313" key="9">
    <source>
        <dbReference type="EMBL" id="MFC3325035.1"/>
    </source>
</evidence>
<dbReference type="PANTHER" id="PTHR31272">
    <property type="entry name" value="CYTOCHROME C-TYPE BIOGENESIS PROTEIN HI_1454-RELATED"/>
    <property type="match status" value="1"/>
</dbReference>
<feature type="transmembrane region" description="Helical" evidence="7">
    <location>
        <begin position="12"/>
        <end position="35"/>
    </location>
</feature>
<keyword evidence="4" id="KW-0201">Cytochrome c-type biogenesis</keyword>
<evidence type="ECO:0000256" key="5">
    <source>
        <dbReference type="ARBA" id="ARBA00022989"/>
    </source>
</evidence>
<dbReference type="Pfam" id="PF02683">
    <property type="entry name" value="DsbD_TM"/>
    <property type="match status" value="1"/>
</dbReference>
<dbReference type="RefSeq" id="WP_378982356.1">
    <property type="nucleotide sequence ID" value="NZ_JBHRVD010000001.1"/>
</dbReference>
<reference evidence="10" key="1">
    <citation type="journal article" date="2019" name="Int. J. Syst. Evol. Microbiol.">
        <title>The Global Catalogue of Microorganisms (GCM) 10K type strain sequencing project: providing services to taxonomists for standard genome sequencing and annotation.</title>
        <authorList>
            <consortium name="The Broad Institute Genomics Platform"/>
            <consortium name="The Broad Institute Genome Sequencing Center for Infectious Disease"/>
            <person name="Wu L."/>
            <person name="Ma J."/>
        </authorList>
    </citation>
    <scope>NUCLEOTIDE SEQUENCE [LARGE SCALE GENOMIC DNA]</scope>
    <source>
        <strain evidence="10">ICMP 19515</strain>
    </source>
</reference>
<dbReference type="InterPro" id="IPR003834">
    <property type="entry name" value="Cyt_c_assmbl_TM_dom"/>
</dbReference>
<feature type="transmembrane region" description="Helical" evidence="7">
    <location>
        <begin position="211"/>
        <end position="236"/>
    </location>
</feature>
<dbReference type="PANTHER" id="PTHR31272:SF4">
    <property type="entry name" value="CYTOCHROME C-TYPE BIOGENESIS PROTEIN HI_1454-RELATED"/>
    <property type="match status" value="1"/>
</dbReference>
<keyword evidence="5 7" id="KW-1133">Transmembrane helix</keyword>
<feature type="transmembrane region" description="Helical" evidence="7">
    <location>
        <begin position="92"/>
        <end position="111"/>
    </location>
</feature>
<evidence type="ECO:0000256" key="1">
    <source>
        <dbReference type="ARBA" id="ARBA00004141"/>
    </source>
</evidence>
<evidence type="ECO:0000256" key="4">
    <source>
        <dbReference type="ARBA" id="ARBA00022748"/>
    </source>
</evidence>
<keyword evidence="3 7" id="KW-0812">Transmembrane</keyword>
<name>A0ABV7MSW9_9HYPH</name>
<evidence type="ECO:0000256" key="7">
    <source>
        <dbReference type="SAM" id="Phobius"/>
    </source>
</evidence>